<dbReference type="Gene3D" id="3.40.50.150">
    <property type="entry name" value="Vaccinia Virus protein VP39"/>
    <property type="match status" value="1"/>
</dbReference>
<organism evidence="7 8">
    <name type="scientific">Serinibacter salmoneus</name>
    <dbReference type="NCBI Taxonomy" id="556530"/>
    <lineage>
        <taxon>Bacteria</taxon>
        <taxon>Bacillati</taxon>
        <taxon>Actinomycetota</taxon>
        <taxon>Actinomycetes</taxon>
        <taxon>Micrococcales</taxon>
        <taxon>Beutenbergiaceae</taxon>
        <taxon>Serinibacter</taxon>
    </lineage>
</organism>
<dbReference type="Pfam" id="PF05958">
    <property type="entry name" value="tRNA_U5-meth_tr"/>
    <property type="match status" value="1"/>
</dbReference>
<feature type="binding site" evidence="4">
    <location>
        <position position="270"/>
    </location>
    <ligand>
        <name>S-adenosyl-L-methionine</name>
        <dbReference type="ChEBI" id="CHEBI:59789"/>
    </ligand>
</feature>
<evidence type="ECO:0000256" key="3">
    <source>
        <dbReference type="ARBA" id="ARBA00022691"/>
    </source>
</evidence>
<dbReference type="PANTHER" id="PTHR11061">
    <property type="entry name" value="RNA M5U METHYLTRANSFERASE"/>
    <property type="match status" value="1"/>
</dbReference>
<keyword evidence="1 4" id="KW-0489">Methyltransferase</keyword>
<dbReference type="EMBL" id="PDJD01000001">
    <property type="protein sequence ID" value="PFG20197.1"/>
    <property type="molecule type" value="Genomic_DNA"/>
</dbReference>
<evidence type="ECO:0000259" key="6">
    <source>
        <dbReference type="Pfam" id="PF13649"/>
    </source>
</evidence>
<dbReference type="CDD" id="cd02440">
    <property type="entry name" value="AdoMet_MTases"/>
    <property type="match status" value="1"/>
</dbReference>
<keyword evidence="2 4" id="KW-0808">Transferase</keyword>
<feature type="domain" description="Methyltransferase" evidence="6">
    <location>
        <begin position="245"/>
        <end position="303"/>
    </location>
</feature>
<comment type="similarity">
    <text evidence="4">Belongs to the class I-like SAM-binding methyltransferase superfamily. RNA M5U methyltransferase family.</text>
</comment>
<sequence length="396" mass="42318">MEVSPGLTALRCDYYERAQCRSCALLPLGYDAEIARKETAVREVLDGVAPAAWFPTVRSPQARFRNKAKLAVGGTLADPLLGIQQPGGVQDLTRCPLHTEAIEAALPALRTFITRASLAPYDVAARAGELKFALVTAAPGGQLMVRFVLRSTEAQARIRKHLPWLLDQVPGLALVSLNILPEHKAVLEGEREIVLHGETLTMPLNGLPLHLRPQSFFQTNTPVAEALYREATAWLVESAPRSLWDLYCGVGGFALHAARALPGLAVRGVEVSAEAIASARRTAAEMGLTGARFEVGDATALGAGPGEQVPDAVVVNPPRRGLGADLAATLERSGVDTVLYSSCNAASLARDLAAMPSLRVTRARLFDMFPHTDHGEVLVELRRHPGDSQGTSTRGA</sequence>
<feature type="active site" evidence="5">
    <location>
        <position position="343"/>
    </location>
</feature>
<feature type="binding site" evidence="4">
    <location>
        <position position="316"/>
    </location>
    <ligand>
        <name>S-adenosyl-L-methionine</name>
        <dbReference type="ChEBI" id="CHEBI:59789"/>
    </ligand>
</feature>
<evidence type="ECO:0000256" key="4">
    <source>
        <dbReference type="PROSITE-ProRule" id="PRU01024"/>
    </source>
</evidence>
<evidence type="ECO:0000256" key="5">
    <source>
        <dbReference type="PROSITE-ProRule" id="PRU10015"/>
    </source>
</evidence>
<evidence type="ECO:0000256" key="1">
    <source>
        <dbReference type="ARBA" id="ARBA00022603"/>
    </source>
</evidence>
<proteinExistence type="inferred from homology"/>
<comment type="caution">
    <text evidence="7">The sequence shown here is derived from an EMBL/GenBank/DDBJ whole genome shotgun (WGS) entry which is preliminary data.</text>
</comment>
<dbReference type="InterPro" id="IPR029063">
    <property type="entry name" value="SAM-dependent_MTases_sf"/>
</dbReference>
<dbReference type="InterPro" id="IPR041698">
    <property type="entry name" value="Methyltransf_25"/>
</dbReference>
<accession>A0A2A9D0I3</accession>
<feature type="binding site" evidence="4">
    <location>
        <position position="218"/>
    </location>
    <ligand>
        <name>S-adenosyl-L-methionine</name>
        <dbReference type="ChEBI" id="CHEBI:59789"/>
    </ligand>
</feature>
<gene>
    <name evidence="7" type="ORF">ATL40_1786</name>
</gene>
<protein>
    <submittedName>
        <fullName evidence="7">23S rRNA m(5)U-747 methyltransferase</fullName>
    </submittedName>
</protein>
<keyword evidence="3 4" id="KW-0949">S-adenosyl-L-methionine</keyword>
<evidence type="ECO:0000313" key="7">
    <source>
        <dbReference type="EMBL" id="PFG20197.1"/>
    </source>
</evidence>
<dbReference type="PROSITE" id="PS01230">
    <property type="entry name" value="TRMA_1"/>
    <property type="match status" value="1"/>
</dbReference>
<dbReference type="AlphaFoldDB" id="A0A2A9D0I3"/>
<feature type="active site" description="Nucleophile" evidence="4">
    <location>
        <position position="343"/>
    </location>
</feature>
<feature type="binding site" evidence="4">
    <location>
        <position position="247"/>
    </location>
    <ligand>
        <name>S-adenosyl-L-methionine</name>
        <dbReference type="ChEBI" id="CHEBI:59789"/>
    </ligand>
</feature>
<dbReference type="PROSITE" id="PS51687">
    <property type="entry name" value="SAM_MT_RNA_M5U"/>
    <property type="match status" value="1"/>
</dbReference>
<dbReference type="PANTHER" id="PTHR11061:SF30">
    <property type="entry name" value="TRNA (URACIL(54)-C(5))-METHYLTRANSFERASE"/>
    <property type="match status" value="1"/>
</dbReference>
<dbReference type="SUPFAM" id="SSF53335">
    <property type="entry name" value="S-adenosyl-L-methionine-dependent methyltransferases"/>
    <property type="match status" value="1"/>
</dbReference>
<dbReference type="Gene3D" id="2.40.50.1070">
    <property type="match status" value="1"/>
</dbReference>
<dbReference type="GO" id="GO:0070041">
    <property type="term" value="F:rRNA (uridine-C5-)-methyltransferase activity"/>
    <property type="evidence" value="ECO:0007669"/>
    <property type="project" value="TreeGrafter"/>
</dbReference>
<reference evidence="7 8" key="1">
    <citation type="submission" date="2017-10" db="EMBL/GenBank/DDBJ databases">
        <title>Sequencing the genomes of 1000 actinobacteria strains.</title>
        <authorList>
            <person name="Klenk H.-P."/>
        </authorList>
    </citation>
    <scope>NUCLEOTIDE SEQUENCE [LARGE SCALE GENOMIC DNA]</scope>
    <source>
        <strain evidence="7 8">DSM 21801</strain>
    </source>
</reference>
<dbReference type="InterPro" id="IPR010280">
    <property type="entry name" value="U5_MeTrfase_fam"/>
</dbReference>
<keyword evidence="8" id="KW-1185">Reference proteome</keyword>
<evidence type="ECO:0000313" key="8">
    <source>
        <dbReference type="Proteomes" id="UP000224915"/>
    </source>
</evidence>
<dbReference type="InterPro" id="IPR030390">
    <property type="entry name" value="MeTrfase_TrmA_AS"/>
</dbReference>
<dbReference type="Pfam" id="PF13649">
    <property type="entry name" value="Methyltransf_25"/>
    <property type="match status" value="1"/>
</dbReference>
<evidence type="ECO:0000256" key="2">
    <source>
        <dbReference type="ARBA" id="ARBA00022679"/>
    </source>
</evidence>
<name>A0A2A9D0I3_9MICO</name>
<dbReference type="Proteomes" id="UP000224915">
    <property type="component" value="Unassembled WGS sequence"/>
</dbReference>
<dbReference type="GO" id="GO:0070475">
    <property type="term" value="P:rRNA base methylation"/>
    <property type="evidence" value="ECO:0007669"/>
    <property type="project" value="TreeGrafter"/>
</dbReference>